<feature type="region of interest" description="Disordered" evidence="1">
    <location>
        <begin position="219"/>
        <end position="310"/>
    </location>
</feature>
<organism evidence="2 3">
    <name type="scientific">Mortierella alpina</name>
    <name type="common">Oleaginous fungus</name>
    <name type="synonym">Mortierella renispora</name>
    <dbReference type="NCBI Taxonomy" id="64518"/>
    <lineage>
        <taxon>Eukaryota</taxon>
        <taxon>Fungi</taxon>
        <taxon>Fungi incertae sedis</taxon>
        <taxon>Mucoromycota</taxon>
        <taxon>Mortierellomycotina</taxon>
        <taxon>Mortierellomycetes</taxon>
        <taxon>Mortierellales</taxon>
        <taxon>Mortierellaceae</taxon>
        <taxon>Mortierella</taxon>
    </lineage>
</organism>
<dbReference type="Pfam" id="PF08208">
    <property type="entry name" value="RNA_polI_A34"/>
    <property type="match status" value="1"/>
</dbReference>
<dbReference type="EMBL" id="JAIFTL010000145">
    <property type="protein sequence ID" value="KAG9322458.1"/>
    <property type="molecule type" value="Genomic_DNA"/>
</dbReference>
<dbReference type="AlphaFoldDB" id="A0A9P8A176"/>
<proteinExistence type="predicted"/>
<evidence type="ECO:0000313" key="2">
    <source>
        <dbReference type="EMBL" id="KAG9322458.1"/>
    </source>
</evidence>
<feature type="region of interest" description="Disordered" evidence="1">
    <location>
        <begin position="74"/>
        <end position="112"/>
    </location>
</feature>
<dbReference type="InterPro" id="IPR013240">
    <property type="entry name" value="DNA-dir_RNA_pol1_su_RPA34"/>
</dbReference>
<name>A0A9P8A176_MORAP</name>
<dbReference type="Gene3D" id="6.20.250.70">
    <property type="match status" value="1"/>
</dbReference>
<sequence length="310" mass="34482">MSPKSRETVHSDIESSDDEGVIKNLDYKPPKGFTVHRAKKHTTSVFDVDETVQHELWLIRVPEGVSNEDLASMSITLPPTTPSKESDESFTLGTLKKKETSSSTNTSSTTKYQLRTVPTDSGFAGEMLALQPLVPDSSKGGRLVQAPLGIRHHLALVAQPTIPSGEPLADEILSRPIPKREQPEGLKMRFKFSGMETQVPGVKLSGSGKKFAEQWAKTLEKRQREQEEDLIRAQQAEAEEAVEDEDQVEAEAEEDVVATEEAQEAPETSSAPAKKRKNEQAEVDGEDEKKVKKEKKSKKEKRDKEKKDKH</sequence>
<feature type="region of interest" description="Disordered" evidence="1">
    <location>
        <begin position="1"/>
        <end position="33"/>
    </location>
</feature>
<dbReference type="Proteomes" id="UP000717515">
    <property type="component" value="Unassembled WGS sequence"/>
</dbReference>
<comment type="caution">
    <text evidence="2">The sequence shown here is derived from an EMBL/GenBank/DDBJ whole genome shotgun (WGS) entry which is preliminary data.</text>
</comment>
<feature type="compositionally biased region" description="Low complexity" evidence="1">
    <location>
        <begin position="101"/>
        <end position="111"/>
    </location>
</feature>
<feature type="compositionally biased region" description="Basic and acidic residues" evidence="1">
    <location>
        <begin position="219"/>
        <end position="231"/>
    </location>
</feature>
<evidence type="ECO:0000313" key="3">
    <source>
        <dbReference type="Proteomes" id="UP000717515"/>
    </source>
</evidence>
<feature type="compositionally biased region" description="Basic and acidic residues" evidence="1">
    <location>
        <begin position="1"/>
        <end position="13"/>
    </location>
</feature>
<feature type="compositionally biased region" description="Acidic residues" evidence="1">
    <location>
        <begin position="237"/>
        <end position="264"/>
    </location>
</feature>
<accession>A0A9P8A176</accession>
<feature type="compositionally biased region" description="Basic and acidic residues" evidence="1">
    <location>
        <begin position="300"/>
        <end position="310"/>
    </location>
</feature>
<reference evidence="2" key="1">
    <citation type="submission" date="2021-07" db="EMBL/GenBank/DDBJ databases">
        <title>Draft genome of Mortierella alpina, strain LL118, isolated from an aspen leaf litter sample.</title>
        <authorList>
            <person name="Yang S."/>
            <person name="Vinatzer B.A."/>
        </authorList>
    </citation>
    <scope>NUCLEOTIDE SEQUENCE</scope>
    <source>
        <strain evidence="2">LL118</strain>
    </source>
</reference>
<protein>
    <submittedName>
        <fullName evidence="2">Uncharacterized protein</fullName>
    </submittedName>
</protein>
<gene>
    <name evidence="2" type="ORF">KVV02_003184</name>
</gene>
<evidence type="ECO:0000256" key="1">
    <source>
        <dbReference type="SAM" id="MobiDB-lite"/>
    </source>
</evidence>
<dbReference type="GO" id="GO:0006360">
    <property type="term" value="P:transcription by RNA polymerase I"/>
    <property type="evidence" value="ECO:0007669"/>
    <property type="project" value="InterPro"/>
</dbReference>